<dbReference type="PANTHER" id="PTHR35791">
    <property type="entry name" value="UPF0754 MEMBRANE PROTEIN YHEB"/>
    <property type="match status" value="1"/>
</dbReference>
<proteinExistence type="inferred from homology"/>
<dbReference type="KEGG" id="ahb:bsdtb5_34140"/>
<keyword evidence="5 6" id="KW-0472">Membrane</keyword>
<sequence length="298" mass="33135">MNILEMISGPVIGAIIGYGTNYIAVKMLFRPLRPIKIGKYTLPFTPGIIPKRKDKLGHALGEMVGNNLLTKEDIENILLSSQMKNAVLDDILKRDQESKRKVSIENIISDYSNDEQAASGITKLKDNICEKLIDGANKIDIGTVIATEVGKAIKQKVQGTMIGFMVNDQLISSFQGPIAENINEYIEQNGQDIFMPIISDEIDELVSKSPEEVLSDLGFEENQLRNVIEVIYTKFIAEKAESIIKQFDIARIVEKKVDDMDVLEIEKLVLSVMEHELNAVVNLGAVIGLILGLFNLLF</sequence>
<feature type="transmembrane region" description="Helical" evidence="6">
    <location>
        <begin position="277"/>
        <end position="297"/>
    </location>
</feature>
<evidence type="ECO:0000313" key="7">
    <source>
        <dbReference type="EMBL" id="BCN32119.1"/>
    </source>
</evidence>
<keyword evidence="3 6" id="KW-0812">Transmembrane</keyword>
<accession>A0A7R7IEH9</accession>
<organism evidence="7 8">
    <name type="scientific">Anaeromicropila herbilytica</name>
    <dbReference type="NCBI Taxonomy" id="2785025"/>
    <lineage>
        <taxon>Bacteria</taxon>
        <taxon>Bacillati</taxon>
        <taxon>Bacillota</taxon>
        <taxon>Clostridia</taxon>
        <taxon>Lachnospirales</taxon>
        <taxon>Lachnospiraceae</taxon>
        <taxon>Anaeromicropila</taxon>
    </lineage>
</organism>
<evidence type="ECO:0000256" key="4">
    <source>
        <dbReference type="ARBA" id="ARBA00022989"/>
    </source>
</evidence>
<keyword evidence="4 6" id="KW-1133">Transmembrane helix</keyword>
<evidence type="ECO:0000256" key="3">
    <source>
        <dbReference type="ARBA" id="ARBA00022692"/>
    </source>
</evidence>
<name>A0A7R7IEH9_9FIRM</name>
<feature type="transmembrane region" description="Helical" evidence="6">
    <location>
        <begin position="6"/>
        <end position="29"/>
    </location>
</feature>
<dbReference type="AlphaFoldDB" id="A0A7R7IEH9"/>
<dbReference type="InterPro" id="IPR007383">
    <property type="entry name" value="DUF445"/>
</dbReference>
<evidence type="ECO:0000256" key="6">
    <source>
        <dbReference type="SAM" id="Phobius"/>
    </source>
</evidence>
<evidence type="ECO:0000256" key="5">
    <source>
        <dbReference type="ARBA" id="ARBA00023136"/>
    </source>
</evidence>
<comment type="subcellular location">
    <subcellularLocation>
        <location evidence="1">Endomembrane system</location>
    </subcellularLocation>
</comment>
<reference evidence="7 8" key="1">
    <citation type="submission" date="2020-11" db="EMBL/GenBank/DDBJ databases">
        <title>Draft genome sequencing of a Lachnospiraceae strain isolated from anoxic soil subjected to BSD treatment.</title>
        <authorList>
            <person name="Uek A."/>
            <person name="Tonouchi A."/>
        </authorList>
    </citation>
    <scope>NUCLEOTIDE SEQUENCE [LARGE SCALE GENOMIC DNA]</scope>
    <source>
        <strain evidence="7 8">TB5</strain>
    </source>
</reference>
<dbReference type="PANTHER" id="PTHR35791:SF1">
    <property type="entry name" value="UPF0754 MEMBRANE PROTEIN YHEB"/>
    <property type="match status" value="1"/>
</dbReference>
<dbReference type="Proteomes" id="UP000595897">
    <property type="component" value="Chromosome"/>
</dbReference>
<dbReference type="GO" id="GO:0012505">
    <property type="term" value="C:endomembrane system"/>
    <property type="evidence" value="ECO:0007669"/>
    <property type="project" value="UniProtKB-SubCell"/>
</dbReference>
<evidence type="ECO:0000256" key="2">
    <source>
        <dbReference type="ARBA" id="ARBA00008053"/>
    </source>
</evidence>
<protein>
    <submittedName>
        <fullName evidence="7">UPF0754 membrane protein</fullName>
    </submittedName>
</protein>
<dbReference type="Pfam" id="PF04286">
    <property type="entry name" value="DUF445"/>
    <property type="match status" value="1"/>
</dbReference>
<dbReference type="RefSeq" id="WP_271713192.1">
    <property type="nucleotide sequence ID" value="NZ_AP024169.1"/>
</dbReference>
<keyword evidence="8" id="KW-1185">Reference proteome</keyword>
<gene>
    <name evidence="7" type="ORF">bsdtb5_34140</name>
</gene>
<evidence type="ECO:0000256" key="1">
    <source>
        <dbReference type="ARBA" id="ARBA00004308"/>
    </source>
</evidence>
<comment type="similarity">
    <text evidence="2">Belongs to the UPF0754 family.</text>
</comment>
<dbReference type="EMBL" id="AP024169">
    <property type="protein sequence ID" value="BCN32119.1"/>
    <property type="molecule type" value="Genomic_DNA"/>
</dbReference>
<evidence type="ECO:0000313" key="8">
    <source>
        <dbReference type="Proteomes" id="UP000595897"/>
    </source>
</evidence>